<dbReference type="InterPro" id="IPR026870">
    <property type="entry name" value="Zinc_ribbon_dom"/>
</dbReference>
<evidence type="ECO:0000256" key="1">
    <source>
        <dbReference type="SAM" id="Phobius"/>
    </source>
</evidence>
<dbReference type="AlphaFoldDB" id="A0A2H0YW70"/>
<keyword evidence="1" id="KW-1133">Transmembrane helix</keyword>
<dbReference type="Pfam" id="PF13240">
    <property type="entry name" value="Zn_Ribbon_1"/>
    <property type="match status" value="1"/>
</dbReference>
<protein>
    <recommendedName>
        <fullName evidence="2">Zinc-ribbon domain-containing protein</fullName>
    </recommendedName>
</protein>
<keyword evidence="1" id="KW-0472">Membrane</keyword>
<feature type="transmembrane region" description="Helical" evidence="1">
    <location>
        <begin position="101"/>
        <end position="121"/>
    </location>
</feature>
<evidence type="ECO:0000313" key="4">
    <source>
        <dbReference type="Proteomes" id="UP000231542"/>
    </source>
</evidence>
<proteinExistence type="predicted"/>
<name>A0A2H0YW70_9BACT</name>
<keyword evidence="1" id="KW-0812">Transmembrane</keyword>
<accession>A0A2H0YW70</accession>
<comment type="caution">
    <text evidence="3">The sequence shown here is derived from an EMBL/GenBank/DDBJ whole genome shotgun (WGS) entry which is preliminary data.</text>
</comment>
<organism evidence="3 4">
    <name type="scientific">Candidatus Kerfeldbacteria bacterium CG08_land_8_20_14_0_20_40_16</name>
    <dbReference type="NCBI Taxonomy" id="2014244"/>
    <lineage>
        <taxon>Bacteria</taxon>
        <taxon>Candidatus Kerfeldiibacteriota</taxon>
    </lineage>
</organism>
<feature type="domain" description="Zinc-ribbon" evidence="2">
    <location>
        <begin position="2"/>
        <end position="22"/>
    </location>
</feature>
<evidence type="ECO:0000313" key="3">
    <source>
        <dbReference type="EMBL" id="PIS42730.1"/>
    </source>
</evidence>
<evidence type="ECO:0000259" key="2">
    <source>
        <dbReference type="Pfam" id="PF13240"/>
    </source>
</evidence>
<dbReference type="Proteomes" id="UP000231542">
    <property type="component" value="Unassembled WGS sequence"/>
</dbReference>
<reference evidence="3 4" key="1">
    <citation type="submission" date="2017-09" db="EMBL/GenBank/DDBJ databases">
        <title>Depth-based differentiation of microbial function through sediment-hosted aquifers and enrichment of novel symbionts in the deep terrestrial subsurface.</title>
        <authorList>
            <person name="Probst A.J."/>
            <person name="Ladd B."/>
            <person name="Jarett J.K."/>
            <person name="Geller-Mcgrath D.E."/>
            <person name="Sieber C.M."/>
            <person name="Emerson J.B."/>
            <person name="Anantharaman K."/>
            <person name="Thomas B.C."/>
            <person name="Malmstrom R."/>
            <person name="Stieglmeier M."/>
            <person name="Klingl A."/>
            <person name="Woyke T."/>
            <person name="Ryan C.M."/>
            <person name="Banfield J.F."/>
        </authorList>
    </citation>
    <scope>NUCLEOTIDE SEQUENCE [LARGE SCALE GENOMIC DNA]</scope>
    <source>
        <strain evidence="3">CG08_land_8_20_14_0_20_40_16</strain>
    </source>
</reference>
<dbReference type="EMBL" id="PEXU01000023">
    <property type="protein sequence ID" value="PIS42730.1"/>
    <property type="molecule type" value="Genomic_DNA"/>
</dbReference>
<gene>
    <name evidence="3" type="ORF">COT24_01895</name>
</gene>
<sequence>MFCTKCGKKISQNNEFCQHCGERVFNVEGKYSRKLCPFCKFEIPPESEQCSHCKRTIVEKVQRHEDVNESNDIPKANADIKQKKTRLRMSRPIHKINLKKFLLNKYVVVILGAAIFIWILLGIDSSSNSGGIKAPLPTPNTQPSGDVVEIDTSVPAFSLDNGTILKKNISYLDGYGELQIKNGTSLDAVAKLVRDGTSVLTVYIKVNNTYTVADISDGVYWLAFAQGADWDSDSQNFRRNVQYSVFEETFDFITSDLEYTIFEVTLNPVVGGTAETTDVDPQQFNAY</sequence>